<dbReference type="SUPFAM" id="SSF51735">
    <property type="entry name" value="NAD(P)-binding Rossmann-fold domains"/>
    <property type="match status" value="1"/>
</dbReference>
<dbReference type="GO" id="GO:0015079">
    <property type="term" value="F:potassium ion transmembrane transporter activity"/>
    <property type="evidence" value="ECO:0007669"/>
    <property type="project" value="InterPro"/>
</dbReference>
<dbReference type="GO" id="GO:1902600">
    <property type="term" value="P:proton transmembrane transport"/>
    <property type="evidence" value="ECO:0007669"/>
    <property type="project" value="InterPro"/>
</dbReference>
<reference evidence="17" key="1">
    <citation type="submission" date="2017-11" db="EMBL/GenBank/DDBJ databases">
        <title>Phenotypic and genomic properties of facultatively anaerobic sulfur-reducing natronoarchaea from hypersaline soda lakes.</title>
        <authorList>
            <person name="Sorokin D.Y."/>
            <person name="Kublanov I.V."/>
            <person name="Roman P."/>
            <person name="Sinninghe Damste J.S."/>
            <person name="Golyshin P.N."/>
            <person name="Rojo D."/>
            <person name="Ciordia S."/>
            <person name="Mena M.D.C."/>
            <person name="Ferrer M."/>
            <person name="Messina E."/>
            <person name="Smedile F."/>
            <person name="La Spada G."/>
            <person name="La Cono V."/>
            <person name="Yakimov M.M."/>
        </authorList>
    </citation>
    <scope>NUCLEOTIDE SEQUENCE [LARGE SCALE GENOMIC DNA]</scope>
    <source>
        <strain evidence="17">AArc-Sl</strain>
    </source>
</reference>
<dbReference type="InterPro" id="IPR036291">
    <property type="entry name" value="NAD(P)-bd_dom_sf"/>
</dbReference>
<proteinExistence type="predicted"/>
<organism evidence="16 17">
    <name type="scientific">Halalkaliarchaeum desulfuricum</name>
    <dbReference type="NCBI Taxonomy" id="2055893"/>
    <lineage>
        <taxon>Archaea</taxon>
        <taxon>Methanobacteriati</taxon>
        <taxon>Methanobacteriota</taxon>
        <taxon>Stenosarchaea group</taxon>
        <taxon>Halobacteria</taxon>
        <taxon>Halobacteriales</taxon>
        <taxon>Haloferacaceae</taxon>
        <taxon>Halalkaliarchaeum</taxon>
    </lineage>
</organism>
<comment type="function">
    <text evidence="1">Part of a potassium transport system.</text>
</comment>
<keyword evidence="12 13" id="KW-0472">Membrane</keyword>
<gene>
    <name evidence="16" type="ORF">AArcSl_1005</name>
</gene>
<dbReference type="EMBL" id="CP025066">
    <property type="protein sequence ID" value="AUX08643.1"/>
    <property type="molecule type" value="Genomic_DNA"/>
</dbReference>
<evidence type="ECO:0000256" key="7">
    <source>
        <dbReference type="ARBA" id="ARBA00022692"/>
    </source>
</evidence>
<dbReference type="Pfam" id="PF02080">
    <property type="entry name" value="TrkA_C"/>
    <property type="match status" value="1"/>
</dbReference>
<comment type="subcellular location">
    <subcellularLocation>
        <location evidence="2">Cell membrane</location>
        <topology evidence="2">Multi-pass membrane protein</topology>
    </subcellularLocation>
</comment>
<protein>
    <submittedName>
        <fullName evidence="16">TrkA-N domain protein</fullName>
    </submittedName>
</protein>
<evidence type="ECO:0000256" key="5">
    <source>
        <dbReference type="ARBA" id="ARBA00022475"/>
    </source>
</evidence>
<keyword evidence="11" id="KW-0406">Ion transport</keyword>
<evidence type="ECO:0000256" key="13">
    <source>
        <dbReference type="SAM" id="Phobius"/>
    </source>
</evidence>
<dbReference type="RefSeq" id="WP_119815920.1">
    <property type="nucleotide sequence ID" value="NZ_CP025066.1"/>
</dbReference>
<dbReference type="GeneID" id="37877350"/>
<feature type="transmembrane region" description="Helical" evidence="13">
    <location>
        <begin position="368"/>
        <end position="388"/>
    </location>
</feature>
<dbReference type="InterPro" id="IPR006036">
    <property type="entry name" value="K_uptake_TrkA"/>
</dbReference>
<evidence type="ECO:0000256" key="12">
    <source>
        <dbReference type="ARBA" id="ARBA00023136"/>
    </source>
</evidence>
<feature type="domain" description="RCK C-terminal" evidence="15">
    <location>
        <begin position="534"/>
        <end position="617"/>
    </location>
</feature>
<feature type="transmembrane region" description="Helical" evidence="13">
    <location>
        <begin position="221"/>
        <end position="238"/>
    </location>
</feature>
<dbReference type="InterPro" id="IPR006153">
    <property type="entry name" value="Cation/H_exchanger_TM"/>
</dbReference>
<feature type="domain" description="RCK N-terminal" evidence="14">
    <location>
        <begin position="399"/>
        <end position="518"/>
    </location>
</feature>
<feature type="transmembrane region" description="Helical" evidence="13">
    <location>
        <begin position="89"/>
        <end position="112"/>
    </location>
</feature>
<keyword evidence="3" id="KW-0813">Transport</keyword>
<evidence type="ECO:0000256" key="8">
    <source>
        <dbReference type="ARBA" id="ARBA00022958"/>
    </source>
</evidence>
<dbReference type="GO" id="GO:0005886">
    <property type="term" value="C:plasma membrane"/>
    <property type="evidence" value="ECO:0007669"/>
    <property type="project" value="UniProtKB-SubCell"/>
</dbReference>
<keyword evidence="7 13" id="KW-0812">Transmembrane</keyword>
<keyword evidence="10" id="KW-0520">NAD</keyword>
<feature type="transmembrane region" description="Helical" evidence="13">
    <location>
        <begin position="155"/>
        <end position="175"/>
    </location>
</feature>
<sequence>MSSAVLAVTALVLALGVVGQLLSMKLQVPSVLFHILSGVLIGPHVLGLVSLETFGDGLFVIVGVGVAVIVFEGAFELKRERLQRAPQAVVGMVSVGAVVMFLGTAAVVHYLIGPGWEVALLIGALMIATGPTVITPILEVVTVREQVASVLEAEGIINDVTAAVLAVVIFELLVVGNGSYGSVFLGFLERVGVGVAAGLAVAAVVYYALTHLDISPDSAPHVTRLIVFAGIVGTYAIADTVAAESGVAAAATAGIVLGNVELPHRDAIESFERDIRAIVLSFIFIVLAALLDFGDIAQLGLAGVLVVVVVALVVRPGVVFLSVRSWRFTREEKLFLSLVGPRGIIPASVATVFAIQLQDAGQSEAAQALVGVVFLIIFATVVIQAGLARQIADRLGVIPMKVIIAGGGRVGRTLARQLEQRGENVVLVDIDRDVVREVRELGFTAHEGDATESDVLRSLGIDDAKIVVAATGDDNDNLLVSQLARSKFDIERVYARVNRPENVDAFDTLDVTAIDASLATAWSIDNEIERPAMAHWMNELGEGHEVVEIEVTAEDLAGKTIREVNEAIPSGCIVAVIGRGEDTHVPDADEMIEYGDHVTFLGDAEAVREAARRFHPHS</sequence>
<evidence type="ECO:0000256" key="10">
    <source>
        <dbReference type="ARBA" id="ARBA00023027"/>
    </source>
</evidence>
<keyword evidence="8" id="KW-0630">Potassium</keyword>
<dbReference type="Gene3D" id="3.30.70.1450">
    <property type="entry name" value="Regulator of K+ conductance, C-terminal domain"/>
    <property type="match status" value="1"/>
</dbReference>
<dbReference type="PANTHER" id="PTHR32507">
    <property type="entry name" value="NA(+)/H(+) ANTIPORTER 1"/>
    <property type="match status" value="1"/>
</dbReference>
<evidence type="ECO:0000256" key="11">
    <source>
        <dbReference type="ARBA" id="ARBA00023065"/>
    </source>
</evidence>
<evidence type="ECO:0000259" key="14">
    <source>
        <dbReference type="PROSITE" id="PS51201"/>
    </source>
</evidence>
<feature type="transmembrane region" description="Helical" evidence="13">
    <location>
        <begin position="187"/>
        <end position="209"/>
    </location>
</feature>
<dbReference type="PRINTS" id="PR00335">
    <property type="entry name" value="KUPTAKETRKA"/>
</dbReference>
<dbReference type="Proteomes" id="UP000263012">
    <property type="component" value="Chromosome"/>
</dbReference>
<evidence type="ECO:0000313" key="16">
    <source>
        <dbReference type="EMBL" id="AUX08643.1"/>
    </source>
</evidence>
<keyword evidence="17" id="KW-1185">Reference proteome</keyword>
<dbReference type="Pfam" id="PF00999">
    <property type="entry name" value="Na_H_Exchanger"/>
    <property type="match status" value="1"/>
</dbReference>
<evidence type="ECO:0000259" key="15">
    <source>
        <dbReference type="PROSITE" id="PS51202"/>
    </source>
</evidence>
<dbReference type="PROSITE" id="PS51202">
    <property type="entry name" value="RCK_C"/>
    <property type="match status" value="1"/>
</dbReference>
<feature type="transmembrane region" description="Helical" evidence="13">
    <location>
        <begin position="299"/>
        <end position="323"/>
    </location>
</feature>
<evidence type="ECO:0000313" key="17">
    <source>
        <dbReference type="Proteomes" id="UP000263012"/>
    </source>
</evidence>
<dbReference type="PROSITE" id="PS51201">
    <property type="entry name" value="RCK_N"/>
    <property type="match status" value="1"/>
</dbReference>
<dbReference type="KEGG" id="hdf:AArcSl_1005"/>
<dbReference type="PANTHER" id="PTHR32507:SF0">
    <property type="entry name" value="NA(+)_H(+) ANTIPORTER 2-RELATED"/>
    <property type="match status" value="1"/>
</dbReference>
<feature type="transmembrane region" description="Helical" evidence="13">
    <location>
        <begin position="57"/>
        <end position="77"/>
    </location>
</feature>
<accession>A0A343THS1</accession>
<evidence type="ECO:0000256" key="1">
    <source>
        <dbReference type="ARBA" id="ARBA00003660"/>
    </source>
</evidence>
<keyword evidence="6" id="KW-0633">Potassium transport</keyword>
<feature type="transmembrane region" description="Helical" evidence="13">
    <location>
        <begin position="118"/>
        <end position="143"/>
    </location>
</feature>
<evidence type="ECO:0000256" key="6">
    <source>
        <dbReference type="ARBA" id="ARBA00022538"/>
    </source>
</evidence>
<dbReference type="Gene3D" id="3.40.50.720">
    <property type="entry name" value="NAD(P)-binding Rossmann-like Domain"/>
    <property type="match status" value="1"/>
</dbReference>
<dbReference type="Pfam" id="PF02254">
    <property type="entry name" value="TrkA_N"/>
    <property type="match status" value="1"/>
</dbReference>
<evidence type="ECO:0000256" key="4">
    <source>
        <dbReference type="ARBA" id="ARBA00022449"/>
    </source>
</evidence>
<keyword evidence="4" id="KW-0050">Antiport</keyword>
<name>A0A343THS1_9EURY</name>
<evidence type="ECO:0000256" key="2">
    <source>
        <dbReference type="ARBA" id="ARBA00004651"/>
    </source>
</evidence>
<evidence type="ECO:0000256" key="3">
    <source>
        <dbReference type="ARBA" id="ARBA00022448"/>
    </source>
</evidence>
<feature type="transmembrane region" description="Helical" evidence="13">
    <location>
        <begin position="335"/>
        <end position="356"/>
    </location>
</feature>
<dbReference type="InterPro" id="IPR036721">
    <property type="entry name" value="RCK_C_sf"/>
</dbReference>
<dbReference type="SUPFAM" id="SSF116726">
    <property type="entry name" value="TrkA C-terminal domain-like"/>
    <property type="match status" value="1"/>
</dbReference>
<evidence type="ECO:0000256" key="9">
    <source>
        <dbReference type="ARBA" id="ARBA00022989"/>
    </source>
</evidence>
<dbReference type="InterPro" id="IPR006037">
    <property type="entry name" value="RCK_C"/>
</dbReference>
<dbReference type="Gene3D" id="1.20.1530.20">
    <property type="match status" value="1"/>
</dbReference>
<feature type="transmembrane region" description="Helical" evidence="13">
    <location>
        <begin position="274"/>
        <end position="293"/>
    </location>
</feature>
<dbReference type="GO" id="GO:0015297">
    <property type="term" value="F:antiporter activity"/>
    <property type="evidence" value="ECO:0007669"/>
    <property type="project" value="UniProtKB-KW"/>
</dbReference>
<dbReference type="InterPro" id="IPR038770">
    <property type="entry name" value="Na+/solute_symporter_sf"/>
</dbReference>
<keyword evidence="5" id="KW-1003">Cell membrane</keyword>
<dbReference type="AlphaFoldDB" id="A0A343THS1"/>
<keyword evidence="9 13" id="KW-1133">Transmembrane helix</keyword>
<dbReference type="InterPro" id="IPR003148">
    <property type="entry name" value="RCK_N"/>
</dbReference>